<organism evidence="2 3">
    <name type="scientific">Anaerospora hongkongensis</name>
    <dbReference type="NCBI Taxonomy" id="244830"/>
    <lineage>
        <taxon>Bacteria</taxon>
        <taxon>Bacillati</taxon>
        <taxon>Bacillota</taxon>
        <taxon>Negativicutes</taxon>
        <taxon>Selenomonadales</taxon>
        <taxon>Sporomusaceae</taxon>
        <taxon>Anaerospora</taxon>
    </lineage>
</organism>
<keyword evidence="1" id="KW-0812">Transmembrane</keyword>
<feature type="transmembrane region" description="Helical" evidence="1">
    <location>
        <begin position="16"/>
        <end position="36"/>
    </location>
</feature>
<keyword evidence="3" id="KW-1185">Reference proteome</keyword>
<dbReference type="EMBL" id="SLUI01000001">
    <property type="protein sequence ID" value="TCL39928.1"/>
    <property type="molecule type" value="Genomic_DNA"/>
</dbReference>
<keyword evidence="1" id="KW-0472">Membrane</keyword>
<comment type="caution">
    <text evidence="2">The sequence shown here is derived from an EMBL/GenBank/DDBJ whole genome shotgun (WGS) entry which is preliminary data.</text>
</comment>
<name>A0A4R1Q365_9FIRM</name>
<dbReference type="AlphaFoldDB" id="A0A4R1Q365"/>
<evidence type="ECO:0000256" key="1">
    <source>
        <dbReference type="SAM" id="Phobius"/>
    </source>
</evidence>
<accession>A0A4R1Q365</accession>
<protein>
    <submittedName>
        <fullName evidence="2">Uncharacterized protein</fullName>
    </submittedName>
</protein>
<dbReference type="Proteomes" id="UP000295063">
    <property type="component" value="Unassembled WGS sequence"/>
</dbReference>
<feature type="transmembrane region" description="Helical" evidence="1">
    <location>
        <begin position="43"/>
        <end position="61"/>
    </location>
</feature>
<proteinExistence type="predicted"/>
<gene>
    <name evidence="2" type="ORF">EV210_101126</name>
</gene>
<reference evidence="2 3" key="1">
    <citation type="submission" date="2019-03" db="EMBL/GenBank/DDBJ databases">
        <title>Genomic Encyclopedia of Type Strains, Phase IV (KMG-IV): sequencing the most valuable type-strain genomes for metagenomic binning, comparative biology and taxonomic classification.</title>
        <authorList>
            <person name="Goeker M."/>
        </authorList>
    </citation>
    <scope>NUCLEOTIDE SEQUENCE [LARGE SCALE GENOMIC DNA]</scope>
    <source>
        <strain evidence="2 3">DSM 15969</strain>
    </source>
</reference>
<keyword evidence="1" id="KW-1133">Transmembrane helix</keyword>
<evidence type="ECO:0000313" key="3">
    <source>
        <dbReference type="Proteomes" id="UP000295063"/>
    </source>
</evidence>
<evidence type="ECO:0000313" key="2">
    <source>
        <dbReference type="EMBL" id="TCL39928.1"/>
    </source>
</evidence>
<sequence>MITAAKTIMKTATTDLYTLFMISLVVYVLSFMSQWYERSLIRVLVLVIVVDGIMKILSYLLE</sequence>